<name>A0AA39ID75_9BILA</name>
<dbReference type="SUPFAM" id="SSF56112">
    <property type="entry name" value="Protein kinase-like (PK-like)"/>
    <property type="match status" value="1"/>
</dbReference>
<evidence type="ECO:0000259" key="1">
    <source>
        <dbReference type="SMART" id="SM00587"/>
    </source>
</evidence>
<dbReference type="Pfam" id="PF03184">
    <property type="entry name" value="DDE_1"/>
    <property type="match status" value="1"/>
</dbReference>
<accession>A0AA39ID75</accession>
<evidence type="ECO:0000313" key="3">
    <source>
        <dbReference type="Proteomes" id="UP001175271"/>
    </source>
</evidence>
<organism evidence="2 3">
    <name type="scientific">Steinernema hermaphroditum</name>
    <dbReference type="NCBI Taxonomy" id="289476"/>
    <lineage>
        <taxon>Eukaryota</taxon>
        <taxon>Metazoa</taxon>
        <taxon>Ecdysozoa</taxon>
        <taxon>Nematoda</taxon>
        <taxon>Chromadorea</taxon>
        <taxon>Rhabditida</taxon>
        <taxon>Tylenchina</taxon>
        <taxon>Panagrolaimomorpha</taxon>
        <taxon>Strongyloidoidea</taxon>
        <taxon>Steinernematidae</taxon>
        <taxon>Steinernema</taxon>
    </lineage>
</organism>
<evidence type="ECO:0000313" key="2">
    <source>
        <dbReference type="EMBL" id="KAK0421063.1"/>
    </source>
</evidence>
<dbReference type="GO" id="GO:0003676">
    <property type="term" value="F:nucleic acid binding"/>
    <property type="evidence" value="ECO:0007669"/>
    <property type="project" value="InterPro"/>
</dbReference>
<dbReference type="PANTHER" id="PTHR23020">
    <property type="entry name" value="UNCHARACTERIZED NUCLEAR HORMONE RECEPTOR-RELATED"/>
    <property type="match status" value="1"/>
</dbReference>
<dbReference type="InterPro" id="IPR011009">
    <property type="entry name" value="Kinase-like_dom_sf"/>
</dbReference>
<protein>
    <recommendedName>
        <fullName evidence="1">CHK kinase-like domain-containing protein</fullName>
    </recommendedName>
</protein>
<dbReference type="Pfam" id="PF07914">
    <property type="entry name" value="DUF1679"/>
    <property type="match status" value="1"/>
</dbReference>
<gene>
    <name evidence="2" type="ORF">QR680_015044</name>
</gene>
<sequence length="882" mass="101407">MATKKRALLEPPKDRGFNPSNIVKLLSMRFPLDQCDYHFTDAEESICASIIEYIVGIREADESLTFDPQENDDGESSGEDYTEIEEVKRKLTSFKYSRSQMERIVKDHDENGMTFADIQHHYKMVKSRADLARMRRYITHSVRLEEAEIKDELLIAFQEWVRNGHHINDRDLHLEALEIARRKNHTTFKAGPTFILEFKKKNNIVSRKVTQSTTTKQFVDVERQKEVCQEFRDGMKSLISNHPNKKKIFNSDQTGLKLELRAGRTLAIKGSKQVRVVVQRENALTHSLTLQPVISANGFLQTPMMVCFLERHPPAKFRDELEEFQFLHCVHSASGMMTADLACTWISDVFLPNGGQDSVLLIDSWSGYNRAMNEFGTQNRQIEFHVIPPHTTGDVQPLDVFFNRQLKAFHRHLTELLCRLRPDFIVSVRRNIANMLNLLVFQFTAARFRPMIMLAWQKAVTAEIITTAVLHSDSVNPDDLLADSPFTVGWLLKALEAKDEKYQKFVEHNKVVKISAADISQGKGFVSKVYKVTIEFDGLHEPYDVILKVPGIESLREATEDVSTDYEFNMEDKHVVDFHNRECEFYNTFAPHINVPTARVFKTVDWLVGKQTGALLMESFIGKAASCPLWTGANVQQMYATATAMAYLTKHFLCLPPETWVGKYTNKNFDSLVAKDFFSPFFKKIQELKPGVFDEGIEKFNKYTTSPKFWRYTMSDVAKDVGLPVSLSHGDLWANNMLWKKNPDGSLSNELAAIIDWQIIHEGSMANDLARYFSLCVDGDVRREHEFEVLQYYYDTIVKLMEEEGKPVDFTYEQVKAAYKVNFVNQTMTIMAIGPLQFSGKNWTPEEARIKTAQREKVLVRAQFAMEDALVYLDEIPDEKLI</sequence>
<dbReference type="PANTHER" id="PTHR23020:SF41">
    <property type="entry name" value="AMINOGLYCOSIDE PHOSPHOTRANSFERASE DOMAIN-CONTAINING PROTEIN"/>
    <property type="match status" value="1"/>
</dbReference>
<dbReference type="SMART" id="SM00587">
    <property type="entry name" value="CHK"/>
    <property type="match status" value="1"/>
</dbReference>
<feature type="domain" description="CHK kinase-like" evidence="1">
    <location>
        <begin position="615"/>
        <end position="803"/>
    </location>
</feature>
<keyword evidence="3" id="KW-1185">Reference proteome</keyword>
<dbReference type="EMBL" id="JAUCMV010000002">
    <property type="protein sequence ID" value="KAK0421063.1"/>
    <property type="molecule type" value="Genomic_DNA"/>
</dbReference>
<comment type="caution">
    <text evidence="2">The sequence shown here is derived from an EMBL/GenBank/DDBJ whole genome shotgun (WGS) entry which is preliminary data.</text>
</comment>
<dbReference type="InterPro" id="IPR015897">
    <property type="entry name" value="CHK_kinase-like"/>
</dbReference>
<dbReference type="InterPro" id="IPR052961">
    <property type="entry name" value="Oxido-Kinase-like_Enzymes"/>
</dbReference>
<dbReference type="Proteomes" id="UP001175271">
    <property type="component" value="Unassembled WGS sequence"/>
</dbReference>
<dbReference type="InterPro" id="IPR004875">
    <property type="entry name" value="DDE_SF_endonuclease_dom"/>
</dbReference>
<dbReference type="Gene3D" id="3.90.1200.10">
    <property type="match status" value="1"/>
</dbReference>
<reference evidence="2" key="1">
    <citation type="submission" date="2023-06" db="EMBL/GenBank/DDBJ databases">
        <title>Genomic analysis of the entomopathogenic nematode Steinernema hermaphroditum.</title>
        <authorList>
            <person name="Schwarz E.M."/>
            <person name="Heppert J.K."/>
            <person name="Baniya A."/>
            <person name="Schwartz H.T."/>
            <person name="Tan C.-H."/>
            <person name="Antoshechkin I."/>
            <person name="Sternberg P.W."/>
            <person name="Goodrich-Blair H."/>
            <person name="Dillman A.R."/>
        </authorList>
    </citation>
    <scope>NUCLEOTIDE SEQUENCE</scope>
    <source>
        <strain evidence="2">PS9179</strain>
        <tissue evidence="2">Whole animal</tissue>
    </source>
</reference>
<dbReference type="AlphaFoldDB" id="A0AA39ID75"/>
<proteinExistence type="predicted"/>
<dbReference type="InterPro" id="IPR012877">
    <property type="entry name" value="Dhs-27"/>
</dbReference>